<dbReference type="InterPro" id="IPR002999">
    <property type="entry name" value="Tudor"/>
</dbReference>
<organism evidence="4 5">
    <name type="scientific">Thalassiosira oceanica</name>
    <name type="common">Marine diatom</name>
    <dbReference type="NCBI Taxonomy" id="159749"/>
    <lineage>
        <taxon>Eukaryota</taxon>
        <taxon>Sar</taxon>
        <taxon>Stramenopiles</taxon>
        <taxon>Ochrophyta</taxon>
        <taxon>Bacillariophyta</taxon>
        <taxon>Coscinodiscophyceae</taxon>
        <taxon>Thalassiosirophycidae</taxon>
        <taxon>Thalassiosirales</taxon>
        <taxon>Thalassiosiraceae</taxon>
        <taxon>Thalassiosira</taxon>
    </lineage>
</organism>
<evidence type="ECO:0000259" key="3">
    <source>
        <dbReference type="SMART" id="SM00743"/>
    </source>
</evidence>
<dbReference type="Gene3D" id="2.30.30.140">
    <property type="match status" value="2"/>
</dbReference>
<feature type="compositionally biased region" description="Polar residues" evidence="1">
    <location>
        <begin position="280"/>
        <end position="305"/>
    </location>
</feature>
<dbReference type="SMART" id="SM00743">
    <property type="entry name" value="Agenet"/>
    <property type="match status" value="2"/>
</dbReference>
<sequence>MVQKPLRMRMRLSQSASSNASEVKLDEQVRLLKRFEPGDRVEAKFRGRGRQWYKGTVKRALGDNRFDISYDDGDVDKALSNEFIRPLQEETNKKPPRHLGEPSPRKTETTRPEKAEPSAIPSEGTFHLHQKVEARYHGRGRRFYKGEIVKVLGGNRYDVDYDDGDKDRNLSSSNIRALEIPSNTDTQATTRFPSEIVSVLSGPQSSQRVSAVSGTTANSFHTPIQSVQDEGTKLIEAKETSVSSPPLRNVYDERESRNSLEAASRVNGVDLRQAPDCDQSRYSSSCEASNISYAAKSSVSPQRLPSRSEREKLTSPPLLEATSRDNDVDQFQGTSPPLGSGQATMSDDSAPQYVIDAVNAAIDEQFESEDNDPERMDGLASVVAALSNRTSPRYSALLNILERGNERSVDMEKLLKVCIRTLKAN</sequence>
<dbReference type="eggNOG" id="ENOG502RA3C">
    <property type="taxonomic scope" value="Eukaryota"/>
</dbReference>
<reference evidence="4 5" key="1">
    <citation type="journal article" date="2012" name="Genome Biol.">
        <title>Genome and low-iron response of an oceanic diatom adapted to chronic iron limitation.</title>
        <authorList>
            <person name="Lommer M."/>
            <person name="Specht M."/>
            <person name="Roy A.S."/>
            <person name="Kraemer L."/>
            <person name="Andreson R."/>
            <person name="Gutowska M.A."/>
            <person name="Wolf J."/>
            <person name="Bergner S.V."/>
            <person name="Schilhabel M.B."/>
            <person name="Klostermeier U.C."/>
            <person name="Beiko R.G."/>
            <person name="Rosenstiel P."/>
            <person name="Hippler M."/>
            <person name="Laroche J."/>
        </authorList>
    </citation>
    <scope>NUCLEOTIDE SEQUENCE [LARGE SCALE GENOMIC DNA]</scope>
    <source>
        <strain evidence="4 5">CCMP1005</strain>
    </source>
</reference>
<dbReference type="AlphaFoldDB" id="K0TA31"/>
<feature type="domain" description="Agenet" evidence="3">
    <location>
        <begin position="124"/>
        <end position="183"/>
    </location>
</feature>
<protein>
    <recommendedName>
        <fullName evidence="6">Tudor domain-containing protein</fullName>
    </recommendedName>
</protein>
<name>K0TA31_THAOC</name>
<feature type="compositionally biased region" description="Basic and acidic residues" evidence="1">
    <location>
        <begin position="87"/>
        <end position="116"/>
    </location>
</feature>
<evidence type="ECO:0000313" key="4">
    <source>
        <dbReference type="EMBL" id="EJK74385.1"/>
    </source>
</evidence>
<feature type="domain" description="Tudor" evidence="2">
    <location>
        <begin position="33"/>
        <end position="92"/>
    </location>
</feature>
<feature type="region of interest" description="Disordered" evidence="1">
    <location>
        <begin position="237"/>
        <end position="347"/>
    </location>
</feature>
<feature type="compositionally biased region" description="Polar residues" evidence="1">
    <location>
        <begin position="329"/>
        <end position="347"/>
    </location>
</feature>
<proteinExistence type="predicted"/>
<feature type="compositionally biased region" description="Basic residues" evidence="1">
    <location>
        <begin position="1"/>
        <end position="10"/>
    </location>
</feature>
<dbReference type="InterPro" id="IPR008395">
    <property type="entry name" value="Agenet-like_dom"/>
</dbReference>
<evidence type="ECO:0000259" key="2">
    <source>
        <dbReference type="SMART" id="SM00333"/>
    </source>
</evidence>
<feature type="region of interest" description="Disordered" evidence="1">
    <location>
        <begin position="85"/>
        <end position="124"/>
    </location>
</feature>
<dbReference type="Proteomes" id="UP000266841">
    <property type="component" value="Unassembled WGS sequence"/>
</dbReference>
<evidence type="ECO:0000313" key="5">
    <source>
        <dbReference type="Proteomes" id="UP000266841"/>
    </source>
</evidence>
<evidence type="ECO:0008006" key="6">
    <source>
        <dbReference type="Google" id="ProtNLM"/>
    </source>
</evidence>
<comment type="caution">
    <text evidence="4">The sequence shown here is derived from an EMBL/GenBank/DDBJ whole genome shotgun (WGS) entry which is preliminary data.</text>
</comment>
<dbReference type="SMART" id="SM00333">
    <property type="entry name" value="TUDOR"/>
    <property type="match status" value="2"/>
</dbReference>
<dbReference type="OrthoDB" id="43557at2759"/>
<dbReference type="EMBL" id="AGNL01003725">
    <property type="protein sequence ID" value="EJK74385.1"/>
    <property type="molecule type" value="Genomic_DNA"/>
</dbReference>
<evidence type="ECO:0000256" key="1">
    <source>
        <dbReference type="SAM" id="MobiDB-lite"/>
    </source>
</evidence>
<feature type="region of interest" description="Disordered" evidence="1">
    <location>
        <begin position="1"/>
        <end position="22"/>
    </location>
</feature>
<feature type="domain" description="Agenet" evidence="3">
    <location>
        <begin position="33"/>
        <end position="92"/>
    </location>
</feature>
<accession>K0TA31</accession>
<dbReference type="Pfam" id="PF05641">
    <property type="entry name" value="Agenet"/>
    <property type="match status" value="1"/>
</dbReference>
<feature type="domain" description="Tudor" evidence="2">
    <location>
        <begin position="124"/>
        <end position="183"/>
    </location>
</feature>
<keyword evidence="5" id="KW-1185">Reference proteome</keyword>
<gene>
    <name evidence="4" type="ORF">THAOC_03938</name>
</gene>
<dbReference type="InterPro" id="IPR014002">
    <property type="entry name" value="Agenet_dom_plant"/>
</dbReference>
<dbReference type="CDD" id="cd04508">
    <property type="entry name" value="Tudor_SF"/>
    <property type="match status" value="2"/>
</dbReference>
<feature type="compositionally biased region" description="Polar residues" evidence="1">
    <location>
        <begin position="12"/>
        <end position="21"/>
    </location>
</feature>